<organism evidence="1 2">
    <name type="scientific">Brucella thiophenivorans</name>
    <dbReference type="NCBI Taxonomy" id="571255"/>
    <lineage>
        <taxon>Bacteria</taxon>
        <taxon>Pseudomonadati</taxon>
        <taxon>Pseudomonadota</taxon>
        <taxon>Alphaproteobacteria</taxon>
        <taxon>Hyphomicrobiales</taxon>
        <taxon>Brucellaceae</taxon>
        <taxon>Brucella/Ochrobactrum group</taxon>
        <taxon>Brucella</taxon>
    </lineage>
</organism>
<keyword evidence="2" id="KW-1185">Reference proteome</keyword>
<gene>
    <name evidence="1" type="ORF">CEV31_0954</name>
</gene>
<protein>
    <submittedName>
        <fullName evidence="1">Uncharacterized protein</fullName>
    </submittedName>
</protein>
<dbReference type="AlphaFoldDB" id="A0A256G1W6"/>
<comment type="caution">
    <text evidence="1">The sequence shown here is derived from an EMBL/GenBank/DDBJ whole genome shotgun (WGS) entry which is preliminary data.</text>
</comment>
<proteinExistence type="predicted"/>
<reference evidence="1 2" key="1">
    <citation type="submission" date="2017-07" db="EMBL/GenBank/DDBJ databases">
        <title>Phylogenetic study on the rhizospheric bacterium Ochrobactrum sp. A44.</title>
        <authorList>
            <person name="Krzyzanowska D.M."/>
            <person name="Ossowicki A."/>
            <person name="Rajewska M."/>
            <person name="Maciag T."/>
            <person name="Kaczynski Z."/>
            <person name="Czerwicka M."/>
            <person name="Jafra S."/>
        </authorList>
    </citation>
    <scope>NUCLEOTIDE SEQUENCE [LARGE SCALE GENOMIC DNA]</scope>
    <source>
        <strain evidence="1 2">DSM 7216</strain>
    </source>
</reference>
<sequence length="62" mass="6747">MNAGYKGFFIPLIAMKNDFGKVGVSRALGRVLFRSKEFNALIVCFAAHLDPKTGLHFSGCAL</sequence>
<accession>A0A256G1W6</accession>
<dbReference type="Proteomes" id="UP000215590">
    <property type="component" value="Unassembled WGS sequence"/>
</dbReference>
<name>A0A256G1W6_9HYPH</name>
<evidence type="ECO:0000313" key="1">
    <source>
        <dbReference type="EMBL" id="OYR20671.1"/>
    </source>
</evidence>
<dbReference type="EMBL" id="NNRJ01000014">
    <property type="protein sequence ID" value="OYR20671.1"/>
    <property type="molecule type" value="Genomic_DNA"/>
</dbReference>
<evidence type="ECO:0000313" key="2">
    <source>
        <dbReference type="Proteomes" id="UP000215590"/>
    </source>
</evidence>